<evidence type="ECO:0000313" key="3">
    <source>
        <dbReference type="Proteomes" id="UP000231503"/>
    </source>
</evidence>
<reference evidence="3" key="1">
    <citation type="submission" date="2017-09" db="EMBL/GenBank/DDBJ databases">
        <title>Depth-based differentiation of microbial function through sediment-hosted aquifers and enrichment of novel symbionts in the deep terrestrial subsurface.</title>
        <authorList>
            <person name="Probst A.J."/>
            <person name="Ladd B."/>
            <person name="Jarett J.K."/>
            <person name="Geller-Mcgrath D.E."/>
            <person name="Sieber C.M.K."/>
            <person name="Emerson J.B."/>
            <person name="Anantharaman K."/>
            <person name="Thomas B.C."/>
            <person name="Malmstrom R."/>
            <person name="Stieglmeier M."/>
            <person name="Klingl A."/>
            <person name="Woyke T."/>
            <person name="Ryan C.M."/>
            <person name="Banfield J.F."/>
        </authorList>
    </citation>
    <scope>NUCLEOTIDE SEQUENCE [LARGE SCALE GENOMIC DNA]</scope>
</reference>
<protein>
    <recommendedName>
        <fullName evidence="4">POTRA domain-containing protein</fullName>
    </recommendedName>
</protein>
<evidence type="ECO:0008006" key="4">
    <source>
        <dbReference type="Google" id="ProtNLM"/>
    </source>
</evidence>
<organism evidence="2 3">
    <name type="scientific">Candidatus Niyogibacteria bacterium CG10_big_fil_rev_8_21_14_0_10_46_36</name>
    <dbReference type="NCBI Taxonomy" id="1974726"/>
    <lineage>
        <taxon>Bacteria</taxon>
        <taxon>Candidatus Niyogiibacteriota</taxon>
    </lineage>
</organism>
<keyword evidence="1" id="KW-0812">Transmembrane</keyword>
<evidence type="ECO:0000256" key="1">
    <source>
        <dbReference type="SAM" id="Phobius"/>
    </source>
</evidence>
<comment type="caution">
    <text evidence="2">The sequence shown here is derived from an EMBL/GenBank/DDBJ whole genome shotgun (WGS) entry which is preliminary data.</text>
</comment>
<sequence>MRKDPLRRSRRLKRNRFFGRLVFVSGGIFVFGALIVGFFHIPYFSIADISTEGVRTLPEENIQHAIRAHLQEKTWGILPHKNFFVFLLTVPRLEQTLMQEFPKIESLTIKKRPPHAVAISFAERSIWATLCKASSCFYLDKGGFVFGKSSRISGSLFFAIEDMRDTNYDVGAYIIAPEKLQSIQTLLERIETVSGASFETLTLSGSDDLIAKYEAVTKDGWSIIFDSKTDTGIAIQNFISAYDGLLKQDLAGLEYIDLRLENKIFYKYRD</sequence>
<proteinExistence type="predicted"/>
<dbReference type="EMBL" id="PFCO01000006">
    <property type="protein sequence ID" value="PIR69485.1"/>
    <property type="molecule type" value="Genomic_DNA"/>
</dbReference>
<gene>
    <name evidence="2" type="ORF">COU47_02830</name>
</gene>
<feature type="transmembrane region" description="Helical" evidence="1">
    <location>
        <begin position="21"/>
        <end position="41"/>
    </location>
</feature>
<keyword evidence="1" id="KW-0472">Membrane</keyword>
<accession>A0A2H0TF94</accession>
<evidence type="ECO:0000313" key="2">
    <source>
        <dbReference type="EMBL" id="PIR69485.1"/>
    </source>
</evidence>
<dbReference type="AlphaFoldDB" id="A0A2H0TF94"/>
<keyword evidence="1" id="KW-1133">Transmembrane helix</keyword>
<dbReference type="Proteomes" id="UP000231503">
    <property type="component" value="Unassembled WGS sequence"/>
</dbReference>
<name>A0A2H0TF94_9BACT</name>